<feature type="binding site" evidence="16">
    <location>
        <position position="29"/>
    </location>
    <ligand>
        <name>Mg(2+)</name>
        <dbReference type="ChEBI" id="CHEBI:18420"/>
        <label>2</label>
        <note>catalytic</note>
    </ligand>
</feature>
<keyword evidence="9 14" id="KW-0547">Nucleotide-binding</keyword>
<name>A0A163JC01_ABSGL</name>
<comment type="cofactor">
    <cofactor evidence="16">
        <name>Mg(2+)</name>
        <dbReference type="ChEBI" id="CHEBI:18420"/>
    </cofactor>
    <text evidence="16">Binds 2 magnesium ions per subunit.</text>
</comment>
<dbReference type="STRING" id="4829.A0A163JC01"/>
<evidence type="ECO:0000256" key="1">
    <source>
        <dbReference type="ARBA" id="ARBA00002939"/>
    </source>
</evidence>
<evidence type="ECO:0000256" key="6">
    <source>
        <dbReference type="ARBA" id="ARBA00022694"/>
    </source>
</evidence>
<reference evidence="19" key="1">
    <citation type="submission" date="2016-04" db="EMBL/GenBank/DDBJ databases">
        <authorList>
            <person name="Evans L.H."/>
            <person name="Alamgir A."/>
            <person name="Owens N."/>
            <person name="Weber N.D."/>
            <person name="Virtaneva K."/>
            <person name="Barbian K."/>
            <person name="Babar A."/>
            <person name="Rosenke K."/>
        </authorList>
    </citation>
    <scope>NUCLEOTIDE SEQUENCE [LARGE SCALE GENOMIC DNA]</scope>
    <source>
        <strain evidence="19">CBS 101.48</strain>
    </source>
</reference>
<feature type="binding site" evidence="15">
    <location>
        <begin position="75"/>
        <end position="76"/>
    </location>
    <ligand>
        <name>GTP</name>
        <dbReference type="ChEBI" id="CHEBI:37565"/>
    </ligand>
</feature>
<dbReference type="Pfam" id="PF14413">
    <property type="entry name" value="Thg1C"/>
    <property type="match status" value="1"/>
</dbReference>
<dbReference type="InterPro" id="IPR007537">
    <property type="entry name" value="tRNAHis_GuaTrfase_Thg1"/>
</dbReference>
<evidence type="ECO:0000259" key="17">
    <source>
        <dbReference type="Pfam" id="PF04446"/>
    </source>
</evidence>
<evidence type="ECO:0000256" key="15">
    <source>
        <dbReference type="PIRSR" id="PIRSR028980-1"/>
    </source>
</evidence>
<comment type="function">
    <text evidence="1 14">Adds a GMP to the 5'-end of tRNA(His) after transcription and RNase P cleavage.</text>
</comment>
<dbReference type="Gene3D" id="3.30.70.3000">
    <property type="match status" value="1"/>
</dbReference>
<dbReference type="Pfam" id="PF04446">
    <property type="entry name" value="Thg1"/>
    <property type="match status" value="1"/>
</dbReference>
<evidence type="ECO:0000256" key="12">
    <source>
        <dbReference type="ARBA" id="ARBA00032480"/>
    </source>
</evidence>
<proteinExistence type="inferred from homology"/>
<keyword evidence="20" id="KW-1185">Reference proteome</keyword>
<protein>
    <recommendedName>
        <fullName evidence="4 14">tRNA(His) guanylyltransferase</fullName>
        <ecNumber evidence="3 14">2.7.7.79</ecNumber>
    </recommendedName>
    <alternativeName>
        <fullName evidence="12 14">tRNA-histidine guanylyltransferase</fullName>
    </alternativeName>
</protein>
<evidence type="ECO:0000256" key="11">
    <source>
        <dbReference type="ARBA" id="ARBA00023134"/>
    </source>
</evidence>
<evidence type="ECO:0000256" key="7">
    <source>
        <dbReference type="ARBA" id="ARBA00022695"/>
    </source>
</evidence>
<dbReference type="InterPro" id="IPR024956">
    <property type="entry name" value="tRNAHis_GuaTrfase_cat"/>
</dbReference>
<evidence type="ECO:0000256" key="9">
    <source>
        <dbReference type="ARBA" id="ARBA00022741"/>
    </source>
</evidence>
<feature type="binding site" evidence="16">
    <location>
        <position position="76"/>
    </location>
    <ligand>
        <name>Mg(2+)</name>
        <dbReference type="ChEBI" id="CHEBI:18420"/>
        <label>1</label>
        <note>catalytic</note>
    </ligand>
</feature>
<keyword evidence="10 14" id="KW-0460">Magnesium</keyword>
<dbReference type="InterPro" id="IPR038469">
    <property type="entry name" value="tRNAHis_GuaTrfase_Thg1_sf"/>
</dbReference>
<evidence type="ECO:0000256" key="3">
    <source>
        <dbReference type="ARBA" id="ARBA00012511"/>
    </source>
</evidence>
<dbReference type="FunFam" id="3.30.70.3000:FF:000001">
    <property type="entry name" value="tRNA(His) guanylyltransferase"/>
    <property type="match status" value="1"/>
</dbReference>
<evidence type="ECO:0000256" key="2">
    <source>
        <dbReference type="ARBA" id="ARBA00010113"/>
    </source>
</evidence>
<evidence type="ECO:0000256" key="4">
    <source>
        <dbReference type="ARBA" id="ARBA00015443"/>
    </source>
</evidence>
<evidence type="ECO:0000313" key="20">
    <source>
        <dbReference type="Proteomes" id="UP000078561"/>
    </source>
</evidence>
<dbReference type="FunCoup" id="A0A163JC01">
    <property type="interactions" value="440"/>
</dbReference>
<organism evidence="19">
    <name type="scientific">Absidia glauca</name>
    <name type="common">Pin mould</name>
    <dbReference type="NCBI Taxonomy" id="4829"/>
    <lineage>
        <taxon>Eukaryota</taxon>
        <taxon>Fungi</taxon>
        <taxon>Fungi incertae sedis</taxon>
        <taxon>Mucoromycota</taxon>
        <taxon>Mucoromycotina</taxon>
        <taxon>Mucoromycetes</taxon>
        <taxon>Mucorales</taxon>
        <taxon>Cunninghamellaceae</taxon>
        <taxon>Absidia</taxon>
    </lineage>
</organism>
<evidence type="ECO:0000313" key="19">
    <source>
        <dbReference type="EMBL" id="SAL98334.1"/>
    </source>
</evidence>
<dbReference type="PANTHER" id="PTHR12729:SF6">
    <property type="entry name" value="TRNA(HIS) GUANYLYLTRANSFERASE-RELATED"/>
    <property type="match status" value="1"/>
</dbReference>
<dbReference type="InParanoid" id="A0A163JC01"/>
<keyword evidence="7 14" id="KW-0548">Nucleotidyltransferase</keyword>
<dbReference type="Proteomes" id="UP000078561">
    <property type="component" value="Unassembled WGS sequence"/>
</dbReference>
<keyword evidence="6 14" id="KW-0819">tRNA processing</keyword>
<feature type="binding site" evidence="15">
    <location>
        <begin position="29"/>
        <end position="34"/>
    </location>
    <ligand>
        <name>GTP</name>
        <dbReference type="ChEBI" id="CHEBI:37565"/>
    </ligand>
</feature>
<feature type="domain" description="tRNAHis guanylyltransferase catalytic" evidence="17">
    <location>
        <begin position="6"/>
        <end position="135"/>
    </location>
</feature>
<dbReference type="InterPro" id="IPR025845">
    <property type="entry name" value="Thg1_C_dom"/>
</dbReference>
<dbReference type="EC" id="2.7.7.79" evidence="3 14"/>
<evidence type="ECO:0000256" key="16">
    <source>
        <dbReference type="PIRSR" id="PIRSR028980-2"/>
    </source>
</evidence>
<dbReference type="GO" id="GO:0008193">
    <property type="term" value="F:tRNA guanylyltransferase activity"/>
    <property type="evidence" value="ECO:0007669"/>
    <property type="project" value="UniProtKB-UniRule"/>
</dbReference>
<dbReference type="AlphaFoldDB" id="A0A163JC01"/>
<accession>A0A163JC01</accession>
<evidence type="ECO:0000256" key="13">
    <source>
        <dbReference type="ARBA" id="ARBA00047281"/>
    </source>
</evidence>
<feature type="domain" description="Thg1 C-terminal" evidence="18">
    <location>
        <begin position="138"/>
        <end position="223"/>
    </location>
</feature>
<dbReference type="EMBL" id="LT552064">
    <property type="protein sequence ID" value="SAL98334.1"/>
    <property type="molecule type" value="Genomic_DNA"/>
</dbReference>
<keyword evidence="11 14" id="KW-0342">GTP-binding</keyword>
<evidence type="ECO:0000256" key="10">
    <source>
        <dbReference type="ARBA" id="ARBA00022842"/>
    </source>
</evidence>
<evidence type="ECO:0000256" key="8">
    <source>
        <dbReference type="ARBA" id="ARBA00022723"/>
    </source>
</evidence>
<dbReference type="GO" id="GO:0005525">
    <property type="term" value="F:GTP binding"/>
    <property type="evidence" value="ECO:0007669"/>
    <property type="project" value="UniProtKB-UniRule"/>
</dbReference>
<dbReference type="PIRSF" id="PIRSF028980">
    <property type="entry name" value="tRNAHis_guanylyltransferase"/>
    <property type="match status" value="1"/>
</dbReference>
<feature type="binding site" evidence="16">
    <location>
        <position position="30"/>
    </location>
    <ligand>
        <name>Mg(2+)</name>
        <dbReference type="ChEBI" id="CHEBI:18420"/>
        <label>1</label>
        <note>catalytic</note>
    </ligand>
</feature>
<dbReference type="OMA" id="WKQHTEI"/>
<feature type="binding site" evidence="16">
    <location>
        <position position="29"/>
    </location>
    <ligand>
        <name>Mg(2+)</name>
        <dbReference type="ChEBI" id="CHEBI:18420"/>
        <label>1</label>
        <note>catalytic</note>
    </ligand>
</feature>
<dbReference type="GO" id="GO:0000287">
    <property type="term" value="F:magnesium ion binding"/>
    <property type="evidence" value="ECO:0007669"/>
    <property type="project" value="UniProtKB-UniRule"/>
</dbReference>
<keyword evidence="5 14" id="KW-0808">Transferase</keyword>
<comment type="catalytic activity">
    <reaction evidence="13 14">
        <text>a 5'-end ribonucleotide-tRNA(His) + GTP + ATP + H2O = a 5'-end phospho-guanosine-ribonucleotide-tRNA(His) + AMP + 2 diphosphate + H(+)</text>
        <dbReference type="Rhea" id="RHEA:54564"/>
        <dbReference type="Rhea" id="RHEA-COMP:14193"/>
        <dbReference type="Rhea" id="RHEA-COMP:14917"/>
        <dbReference type="ChEBI" id="CHEBI:15377"/>
        <dbReference type="ChEBI" id="CHEBI:15378"/>
        <dbReference type="ChEBI" id="CHEBI:30616"/>
        <dbReference type="ChEBI" id="CHEBI:33019"/>
        <dbReference type="ChEBI" id="CHEBI:37565"/>
        <dbReference type="ChEBI" id="CHEBI:138282"/>
        <dbReference type="ChEBI" id="CHEBI:141847"/>
        <dbReference type="ChEBI" id="CHEBI:456215"/>
        <dbReference type="EC" id="2.7.7.79"/>
    </reaction>
</comment>
<dbReference type="PANTHER" id="PTHR12729">
    <property type="entry name" value="TRNA(HIS) GUANYLYLTRANSFERASE-RELATED"/>
    <property type="match status" value="1"/>
</dbReference>
<keyword evidence="8 14" id="KW-0479">Metal-binding</keyword>
<dbReference type="GO" id="GO:0006400">
    <property type="term" value="P:tRNA modification"/>
    <property type="evidence" value="ECO:0007669"/>
    <property type="project" value="UniProtKB-UniRule"/>
</dbReference>
<evidence type="ECO:0000256" key="14">
    <source>
        <dbReference type="PIRNR" id="PIRNR028980"/>
    </source>
</evidence>
<comment type="similarity">
    <text evidence="2 14">Belongs to the tRNA(His) guanylyltransferase family.</text>
</comment>
<feature type="binding site" evidence="16">
    <location>
        <position position="76"/>
    </location>
    <ligand>
        <name>Mg(2+)</name>
        <dbReference type="ChEBI" id="CHEBI:18420"/>
        <label>2</label>
        <note>catalytic</note>
    </ligand>
</feature>
<gene>
    <name evidence="19" type="primary">ABSGL_03863.1 scaffold 4679</name>
</gene>
<evidence type="ECO:0000259" key="18">
    <source>
        <dbReference type="Pfam" id="PF14413"/>
    </source>
</evidence>
<evidence type="ECO:0000256" key="5">
    <source>
        <dbReference type="ARBA" id="ARBA00022679"/>
    </source>
</evidence>
<dbReference type="OrthoDB" id="62560at2759"/>
<sequence length="257" mass="29888">MANSKFEYVRHFEQNDTLLPNTYIVIRIDGRGFHRFSQTHNFAKPNDRRAIDLMNHCAIQVMKDLHDIILAYGQSDEYSFVLPKKSNLYSRRASKLSSTVVSLFASNYVMAWPTFFGSQAIEYPPCFDSRTVCYPSDQNLKDYLNWRQADCHINNLYNTTFWALVHDGLTETEAEDKLKGTFSKDKNELLFSKYNVNYNNIEPIYRKGSTIIRLRQEVTSISPRNGEPVTRTKLVPAAVHDDIIGQDFWDKHQNLLQ</sequence>